<evidence type="ECO:0000256" key="7">
    <source>
        <dbReference type="RuleBase" id="RU364069"/>
    </source>
</evidence>
<feature type="site" description="Participates in a stacking interaction with the thymidine ring of dTDP-4-oxo-6-deoxyglucose" evidence="6">
    <location>
        <position position="138"/>
    </location>
</feature>
<name>A0A3D8L8G0_9BACT</name>
<evidence type="ECO:0000313" key="8">
    <source>
        <dbReference type="EMBL" id="RDV13699.1"/>
    </source>
</evidence>
<proteinExistence type="inferred from homology"/>
<comment type="similarity">
    <text evidence="7">Belongs to the dTDP-4-dehydrorhamnose 3,5-epimerase family.</text>
</comment>
<keyword evidence="7 8" id="KW-0413">Isomerase</keyword>
<keyword evidence="9" id="KW-1185">Reference proteome</keyword>
<dbReference type="InterPro" id="IPR014710">
    <property type="entry name" value="RmlC-like_jellyroll"/>
</dbReference>
<evidence type="ECO:0000256" key="4">
    <source>
        <dbReference type="ARBA" id="ARBA00019595"/>
    </source>
</evidence>
<comment type="pathway">
    <text evidence="7">Carbohydrate biosynthesis; dTDP-L-rhamnose biosynthesis.</text>
</comment>
<comment type="subunit">
    <text evidence="7">Homodimer.</text>
</comment>
<dbReference type="AlphaFoldDB" id="A0A3D8L8G0"/>
<dbReference type="GO" id="GO:0005829">
    <property type="term" value="C:cytosol"/>
    <property type="evidence" value="ECO:0007669"/>
    <property type="project" value="TreeGrafter"/>
</dbReference>
<dbReference type="EMBL" id="QRGR01000021">
    <property type="protein sequence ID" value="RDV13699.1"/>
    <property type="molecule type" value="Genomic_DNA"/>
</dbReference>
<dbReference type="GO" id="GO:0008830">
    <property type="term" value="F:dTDP-4-dehydrorhamnose 3,5-epimerase activity"/>
    <property type="evidence" value="ECO:0007669"/>
    <property type="project" value="UniProtKB-UniRule"/>
</dbReference>
<dbReference type="OrthoDB" id="9800680at2"/>
<dbReference type="UniPathway" id="UPA00124"/>
<sequence>MIFTETKLKGAYVLELKKIEDERGFFARSWCQHEMEAHGLTAKVSQTNVSFNPKKGTLRGMHYQVKPHEESKLVRCTRGAIFDVIIDLRPDSETYKQWLGVELSADNYKMLFVPEGFAHGYMTLEDETEATYQVSEFYTPGAEKGICWNDLAFNIQWPLEPVVISEKDQAHPGFVDEQAESKGKLLV</sequence>
<dbReference type="Gene3D" id="2.60.120.10">
    <property type="entry name" value="Jelly Rolls"/>
    <property type="match status" value="1"/>
</dbReference>
<dbReference type="Proteomes" id="UP000256708">
    <property type="component" value="Unassembled WGS sequence"/>
</dbReference>
<evidence type="ECO:0000256" key="1">
    <source>
        <dbReference type="ARBA" id="ARBA00001298"/>
    </source>
</evidence>
<evidence type="ECO:0000313" key="9">
    <source>
        <dbReference type="Proteomes" id="UP000256708"/>
    </source>
</evidence>
<accession>A0A3D8L8G0</accession>
<dbReference type="GO" id="GO:0000271">
    <property type="term" value="P:polysaccharide biosynthetic process"/>
    <property type="evidence" value="ECO:0007669"/>
    <property type="project" value="TreeGrafter"/>
</dbReference>
<comment type="function">
    <text evidence="2 7">Catalyzes the epimerization of the C3' and C5'positions of dTDP-6-deoxy-D-xylo-4-hexulose, forming dTDP-6-deoxy-L-lyxo-4-hexulose.</text>
</comment>
<dbReference type="PANTHER" id="PTHR21047">
    <property type="entry name" value="DTDP-6-DEOXY-D-GLUCOSE-3,5 EPIMERASE"/>
    <property type="match status" value="1"/>
</dbReference>
<feature type="active site" description="Proton donor" evidence="5">
    <location>
        <position position="132"/>
    </location>
</feature>
<comment type="catalytic activity">
    <reaction evidence="1 7">
        <text>dTDP-4-dehydro-6-deoxy-alpha-D-glucose = dTDP-4-dehydro-beta-L-rhamnose</text>
        <dbReference type="Rhea" id="RHEA:16969"/>
        <dbReference type="ChEBI" id="CHEBI:57649"/>
        <dbReference type="ChEBI" id="CHEBI:62830"/>
        <dbReference type="EC" id="5.1.3.13"/>
    </reaction>
</comment>
<evidence type="ECO:0000256" key="6">
    <source>
        <dbReference type="PIRSR" id="PIRSR600888-3"/>
    </source>
</evidence>
<dbReference type="NCBIfam" id="TIGR01221">
    <property type="entry name" value="rmlC"/>
    <property type="match status" value="1"/>
</dbReference>
<feature type="active site" description="Proton acceptor" evidence="5">
    <location>
        <position position="62"/>
    </location>
</feature>
<dbReference type="InterPro" id="IPR011051">
    <property type="entry name" value="RmlC_Cupin_sf"/>
</dbReference>
<evidence type="ECO:0000256" key="2">
    <source>
        <dbReference type="ARBA" id="ARBA00001997"/>
    </source>
</evidence>
<dbReference type="EC" id="5.1.3.13" evidence="3 7"/>
<evidence type="ECO:0000256" key="3">
    <source>
        <dbReference type="ARBA" id="ARBA00012098"/>
    </source>
</evidence>
<reference evidence="9" key="1">
    <citation type="submission" date="2018-08" db="EMBL/GenBank/DDBJ databases">
        <authorList>
            <person name="Liu Z.-W."/>
            <person name="Du Z.-J."/>
        </authorList>
    </citation>
    <scope>NUCLEOTIDE SEQUENCE [LARGE SCALE GENOMIC DNA]</scope>
    <source>
        <strain evidence="9">H4X</strain>
    </source>
</reference>
<dbReference type="RefSeq" id="WP_115567008.1">
    <property type="nucleotide sequence ID" value="NZ_QRGR01000021.1"/>
</dbReference>
<dbReference type="CDD" id="cd00438">
    <property type="entry name" value="cupin_RmlC"/>
    <property type="match status" value="1"/>
</dbReference>
<dbReference type="PANTHER" id="PTHR21047:SF2">
    <property type="entry name" value="THYMIDINE DIPHOSPHO-4-KETO-RHAMNOSE 3,5-EPIMERASE"/>
    <property type="match status" value="1"/>
</dbReference>
<dbReference type="GO" id="GO:0019305">
    <property type="term" value="P:dTDP-rhamnose biosynthetic process"/>
    <property type="evidence" value="ECO:0007669"/>
    <property type="project" value="UniProtKB-UniRule"/>
</dbReference>
<gene>
    <name evidence="8" type="primary">rfbC</name>
    <name evidence="8" type="ORF">DXT99_18185</name>
</gene>
<dbReference type="Pfam" id="PF00908">
    <property type="entry name" value="dTDP_sugar_isom"/>
    <property type="match status" value="1"/>
</dbReference>
<organism evidence="8 9">
    <name type="scientific">Pontibacter diazotrophicus</name>
    <dbReference type="NCBI Taxonomy" id="1400979"/>
    <lineage>
        <taxon>Bacteria</taxon>
        <taxon>Pseudomonadati</taxon>
        <taxon>Bacteroidota</taxon>
        <taxon>Cytophagia</taxon>
        <taxon>Cytophagales</taxon>
        <taxon>Hymenobacteraceae</taxon>
        <taxon>Pontibacter</taxon>
    </lineage>
</organism>
<evidence type="ECO:0000256" key="5">
    <source>
        <dbReference type="PIRSR" id="PIRSR600888-1"/>
    </source>
</evidence>
<protein>
    <recommendedName>
        <fullName evidence="4 7">dTDP-4-dehydrorhamnose 3,5-epimerase</fullName>
        <ecNumber evidence="3 7">5.1.3.13</ecNumber>
    </recommendedName>
    <alternativeName>
        <fullName evidence="7">Thymidine diphospho-4-keto-rhamnose 3,5-epimerase</fullName>
    </alternativeName>
</protein>
<dbReference type="SUPFAM" id="SSF51182">
    <property type="entry name" value="RmlC-like cupins"/>
    <property type="match status" value="1"/>
</dbReference>
<comment type="caution">
    <text evidence="8">The sequence shown here is derived from an EMBL/GenBank/DDBJ whole genome shotgun (WGS) entry which is preliminary data.</text>
</comment>
<dbReference type="InterPro" id="IPR000888">
    <property type="entry name" value="RmlC-like"/>
</dbReference>